<dbReference type="Gene3D" id="3.40.50.300">
    <property type="entry name" value="P-loop containing nucleotide triphosphate hydrolases"/>
    <property type="match status" value="1"/>
</dbReference>
<dbReference type="InterPro" id="IPR049730">
    <property type="entry name" value="SNF2/RAD54-like_C"/>
</dbReference>
<feature type="coiled-coil region" evidence="2">
    <location>
        <begin position="101"/>
        <end position="190"/>
    </location>
</feature>
<comment type="caution">
    <text evidence="4">The sequence shown here is derived from an EMBL/GenBank/DDBJ whole genome shotgun (WGS) entry which is preliminary data.</text>
</comment>
<sequence>MLGRNEPIPRALLMEVSDRKRDGTLPLPYEYPYELPNGRKLPYDLSKILLLMTHQQRTNTRATDIPTPPGIDPEVRAEVMACLKRDTTLETALNPYAYKRVKRHTLREARVTEKLEKQQEQERRRRQKHQELLQAIVQASKEFKEFHRSAQARVQKLRKALQTYHANHEKDRKKEELRNEKIRMMKLMEEDDVGYRQLLDEKKDKATKLGQRLETGRHIAAAQRTNTRTTDIPTPPGIDPEVVLREREQQADLDNDEAALKGRRGAVGGPGKRQRVIKSPANPKLLNAPGSDYFLFMLSTRAGSLGLNLQSADTVIIFDSGWNSHQTAHRIGQTREVRVLRLITANSVEEKILATARFKLNVDEKVIQAGKFD</sequence>
<feature type="domain" description="HSA" evidence="3">
    <location>
        <begin position="117"/>
        <end position="189"/>
    </location>
</feature>
<evidence type="ECO:0000256" key="1">
    <source>
        <dbReference type="ARBA" id="ARBA00022801"/>
    </source>
</evidence>
<dbReference type="Pfam" id="PF00271">
    <property type="entry name" value="Helicase_C"/>
    <property type="match status" value="1"/>
</dbReference>
<dbReference type="SMART" id="SM00490">
    <property type="entry name" value="HELICc"/>
    <property type="match status" value="1"/>
</dbReference>
<dbReference type="Pfam" id="PF07529">
    <property type="entry name" value="HSA"/>
    <property type="match status" value="1"/>
</dbReference>
<dbReference type="Gene3D" id="1.20.5.170">
    <property type="match status" value="1"/>
</dbReference>
<accession>A0ABD2MBW2</accession>
<organism evidence="4 5">
    <name type="scientific">Heterodera trifolii</name>
    <dbReference type="NCBI Taxonomy" id="157864"/>
    <lineage>
        <taxon>Eukaryota</taxon>
        <taxon>Metazoa</taxon>
        <taxon>Ecdysozoa</taxon>
        <taxon>Nematoda</taxon>
        <taxon>Chromadorea</taxon>
        <taxon>Rhabditida</taxon>
        <taxon>Tylenchina</taxon>
        <taxon>Tylenchomorpha</taxon>
        <taxon>Tylenchoidea</taxon>
        <taxon>Heteroderidae</taxon>
        <taxon>Heteroderinae</taxon>
        <taxon>Heterodera</taxon>
    </lineage>
</organism>
<evidence type="ECO:0000256" key="2">
    <source>
        <dbReference type="SAM" id="Coils"/>
    </source>
</evidence>
<dbReference type="PROSITE" id="PS51204">
    <property type="entry name" value="HSA"/>
    <property type="match status" value="1"/>
</dbReference>
<protein>
    <recommendedName>
        <fullName evidence="3">HSA domain-containing protein</fullName>
    </recommendedName>
</protein>
<dbReference type="SUPFAM" id="SSF52540">
    <property type="entry name" value="P-loop containing nucleoside triphosphate hydrolases"/>
    <property type="match status" value="1"/>
</dbReference>
<dbReference type="InterPro" id="IPR001650">
    <property type="entry name" value="Helicase_C-like"/>
</dbReference>
<dbReference type="AlphaFoldDB" id="A0ABD2MBW2"/>
<keyword evidence="5" id="KW-1185">Reference proteome</keyword>
<evidence type="ECO:0000313" key="4">
    <source>
        <dbReference type="EMBL" id="KAL3123864.1"/>
    </source>
</evidence>
<evidence type="ECO:0000313" key="5">
    <source>
        <dbReference type="Proteomes" id="UP001620626"/>
    </source>
</evidence>
<dbReference type="EMBL" id="JBICBT010000084">
    <property type="protein sequence ID" value="KAL3123864.1"/>
    <property type="molecule type" value="Genomic_DNA"/>
</dbReference>
<dbReference type="PANTHER" id="PTHR10799">
    <property type="entry name" value="SNF2/RAD54 HELICASE FAMILY"/>
    <property type="match status" value="1"/>
</dbReference>
<keyword evidence="1" id="KW-0378">Hydrolase</keyword>
<dbReference type="FunFam" id="1.20.5.170:FF:000008">
    <property type="entry name" value="probable global transcription activator SNF2L2 isoform X1"/>
    <property type="match status" value="1"/>
</dbReference>
<dbReference type="InterPro" id="IPR014012">
    <property type="entry name" value="HSA_dom"/>
</dbReference>
<keyword evidence="2" id="KW-0175">Coiled coil</keyword>
<dbReference type="Proteomes" id="UP001620626">
    <property type="component" value="Unassembled WGS sequence"/>
</dbReference>
<proteinExistence type="predicted"/>
<evidence type="ECO:0000259" key="3">
    <source>
        <dbReference type="PROSITE" id="PS51204"/>
    </source>
</evidence>
<gene>
    <name evidence="4" type="ORF">niasHT_000021</name>
</gene>
<dbReference type="GO" id="GO:0016787">
    <property type="term" value="F:hydrolase activity"/>
    <property type="evidence" value="ECO:0007669"/>
    <property type="project" value="UniProtKB-KW"/>
</dbReference>
<name>A0ABD2MBW2_9BILA</name>
<dbReference type="SMART" id="SM00573">
    <property type="entry name" value="HSA"/>
    <property type="match status" value="1"/>
</dbReference>
<dbReference type="CDD" id="cd18793">
    <property type="entry name" value="SF2_C_SNF"/>
    <property type="match status" value="1"/>
</dbReference>
<dbReference type="InterPro" id="IPR027417">
    <property type="entry name" value="P-loop_NTPase"/>
</dbReference>
<reference evidence="4 5" key="1">
    <citation type="submission" date="2024-10" db="EMBL/GenBank/DDBJ databases">
        <authorList>
            <person name="Kim D."/>
        </authorList>
    </citation>
    <scope>NUCLEOTIDE SEQUENCE [LARGE SCALE GENOMIC DNA]</scope>
    <source>
        <strain evidence="4">BH-2024</strain>
    </source>
</reference>